<dbReference type="EMBL" id="ATLV01022145">
    <property type="status" value="NOT_ANNOTATED_CDS"/>
    <property type="molecule type" value="Genomic_DNA"/>
</dbReference>
<sequence>MDPNDLASGKIDPASTEPRHQHLARGFFSPVSVNMRPDRRNAGNHLRFARASCVRNARVLFG</sequence>
<evidence type="ECO:0000313" key="2">
    <source>
        <dbReference type="EMBL" id="KFB47194.1"/>
    </source>
</evidence>
<proteinExistence type="predicted"/>
<dbReference type="AlphaFoldDB" id="A0A084WAF0"/>
<keyword evidence="4" id="KW-1185">Reference proteome</keyword>
<reference evidence="2 4" key="1">
    <citation type="journal article" date="2014" name="BMC Genomics">
        <title>Genome sequence of Anopheles sinensis provides insight into genetics basis of mosquito competence for malaria parasites.</title>
        <authorList>
            <person name="Zhou D."/>
            <person name="Zhang D."/>
            <person name="Ding G."/>
            <person name="Shi L."/>
            <person name="Hou Q."/>
            <person name="Ye Y."/>
            <person name="Xu Y."/>
            <person name="Zhou H."/>
            <person name="Xiong C."/>
            <person name="Li S."/>
            <person name="Yu J."/>
            <person name="Hong S."/>
            <person name="Yu X."/>
            <person name="Zou P."/>
            <person name="Chen C."/>
            <person name="Chang X."/>
            <person name="Wang W."/>
            <person name="Lv Y."/>
            <person name="Sun Y."/>
            <person name="Ma L."/>
            <person name="Shen B."/>
            <person name="Zhu C."/>
        </authorList>
    </citation>
    <scope>NUCLEOTIDE SEQUENCE [LARGE SCALE GENOMIC DNA]</scope>
</reference>
<evidence type="ECO:0000256" key="1">
    <source>
        <dbReference type="SAM" id="MobiDB-lite"/>
    </source>
</evidence>
<dbReference type="Proteomes" id="UP000030765">
    <property type="component" value="Unassembled WGS sequence"/>
</dbReference>
<evidence type="ECO:0000313" key="4">
    <source>
        <dbReference type="Proteomes" id="UP000030765"/>
    </source>
</evidence>
<feature type="region of interest" description="Disordered" evidence="1">
    <location>
        <begin position="1"/>
        <end position="24"/>
    </location>
</feature>
<name>A0A084WAF0_ANOSI</name>
<reference evidence="3" key="2">
    <citation type="submission" date="2020-05" db="UniProtKB">
        <authorList>
            <consortium name="EnsemblMetazoa"/>
        </authorList>
    </citation>
    <scope>IDENTIFICATION</scope>
</reference>
<dbReference type="EnsemblMetazoa" id="ASIC015234-RA">
    <property type="protein sequence ID" value="ASIC015234-PA"/>
    <property type="gene ID" value="ASIC015234"/>
</dbReference>
<dbReference type="VEuPathDB" id="VectorBase:ASIC015234"/>
<protein>
    <submittedName>
        <fullName evidence="2 3">Peptidoglycan glycosyltransferase</fullName>
    </submittedName>
</protein>
<dbReference type="EMBL" id="KE525329">
    <property type="protein sequence ID" value="KFB47194.1"/>
    <property type="molecule type" value="Genomic_DNA"/>
</dbReference>
<gene>
    <name evidence="2" type="ORF">ZHAS_00015234</name>
</gene>
<accession>A0A084WAF0</accession>
<dbReference type="GO" id="GO:0016740">
    <property type="term" value="F:transferase activity"/>
    <property type="evidence" value="ECO:0007669"/>
    <property type="project" value="UniProtKB-KW"/>
</dbReference>
<evidence type="ECO:0000313" key="3">
    <source>
        <dbReference type="EnsemblMetazoa" id="ASIC015234-PA"/>
    </source>
</evidence>
<organism evidence="2">
    <name type="scientific">Anopheles sinensis</name>
    <name type="common">Mosquito</name>
    <dbReference type="NCBI Taxonomy" id="74873"/>
    <lineage>
        <taxon>Eukaryota</taxon>
        <taxon>Metazoa</taxon>
        <taxon>Ecdysozoa</taxon>
        <taxon>Arthropoda</taxon>
        <taxon>Hexapoda</taxon>
        <taxon>Insecta</taxon>
        <taxon>Pterygota</taxon>
        <taxon>Neoptera</taxon>
        <taxon>Endopterygota</taxon>
        <taxon>Diptera</taxon>
        <taxon>Nematocera</taxon>
        <taxon>Culicoidea</taxon>
        <taxon>Culicidae</taxon>
        <taxon>Anophelinae</taxon>
        <taxon>Anopheles</taxon>
    </lineage>
</organism>
<keyword evidence="2" id="KW-0808">Transferase</keyword>